<dbReference type="PANTHER" id="PTHR11530:SF11">
    <property type="entry name" value="D-ASPARTATE OXIDASE"/>
    <property type="match status" value="1"/>
</dbReference>
<dbReference type="InterPro" id="IPR023209">
    <property type="entry name" value="DAO"/>
</dbReference>
<keyword evidence="5" id="KW-0560">Oxidoreductase</keyword>
<evidence type="ECO:0000313" key="8">
    <source>
        <dbReference type="EMBL" id="OMJ08344.1"/>
    </source>
</evidence>
<dbReference type="Gene3D" id="3.30.9.10">
    <property type="entry name" value="D-Amino Acid Oxidase, subunit A, domain 2"/>
    <property type="match status" value="1"/>
</dbReference>
<evidence type="ECO:0000256" key="1">
    <source>
        <dbReference type="ARBA" id="ARBA00001974"/>
    </source>
</evidence>
<dbReference type="InterPro" id="IPR006076">
    <property type="entry name" value="FAD-dep_OxRdtase"/>
</dbReference>
<name>A0A1R1X158_9FUNG</name>
<dbReference type="AlphaFoldDB" id="A0A1R1X158"/>
<protein>
    <submittedName>
        <fullName evidence="8">D-amino-acid oxidase</fullName>
    </submittedName>
</protein>
<evidence type="ECO:0000259" key="7">
    <source>
        <dbReference type="Pfam" id="PF01266"/>
    </source>
</evidence>
<dbReference type="Gene3D" id="3.40.50.720">
    <property type="entry name" value="NAD(P)-binding Rossmann-like Domain"/>
    <property type="match status" value="1"/>
</dbReference>
<feature type="binding site" evidence="6">
    <location>
        <position position="231"/>
    </location>
    <ligand>
        <name>FAD</name>
        <dbReference type="ChEBI" id="CHEBI:57692"/>
    </ligand>
</feature>
<dbReference type="Proteomes" id="UP000187429">
    <property type="component" value="Unassembled WGS sequence"/>
</dbReference>
<feature type="domain" description="FAD dependent oxidoreductase" evidence="7">
    <location>
        <begin position="12"/>
        <end position="396"/>
    </location>
</feature>
<organism evidence="8 9">
    <name type="scientific">Smittium culicis</name>
    <dbReference type="NCBI Taxonomy" id="133412"/>
    <lineage>
        <taxon>Eukaryota</taxon>
        <taxon>Fungi</taxon>
        <taxon>Fungi incertae sedis</taxon>
        <taxon>Zoopagomycota</taxon>
        <taxon>Kickxellomycotina</taxon>
        <taxon>Harpellomycetes</taxon>
        <taxon>Harpellales</taxon>
        <taxon>Legeriomycetaceae</taxon>
        <taxon>Smittium</taxon>
    </lineage>
</organism>
<comment type="similarity">
    <text evidence="2">Belongs to the DAMOX/DASOX family.</text>
</comment>
<evidence type="ECO:0000256" key="4">
    <source>
        <dbReference type="ARBA" id="ARBA00022827"/>
    </source>
</evidence>
<dbReference type="GO" id="GO:0005737">
    <property type="term" value="C:cytoplasm"/>
    <property type="evidence" value="ECO:0007669"/>
    <property type="project" value="TreeGrafter"/>
</dbReference>
<dbReference type="PROSITE" id="PS00677">
    <property type="entry name" value="DAO"/>
    <property type="match status" value="1"/>
</dbReference>
<reference evidence="9" key="1">
    <citation type="submission" date="2017-01" db="EMBL/GenBank/DDBJ databases">
        <authorList>
            <person name="Wang Y."/>
            <person name="White M."/>
            <person name="Kvist S."/>
            <person name="Moncalvo J.-M."/>
        </authorList>
    </citation>
    <scope>NUCLEOTIDE SEQUENCE [LARGE SCALE GENOMIC DNA]</scope>
    <source>
        <strain evidence="9">ID-206-W2</strain>
    </source>
</reference>
<feature type="binding site" evidence="6">
    <location>
        <position position="351"/>
    </location>
    <ligand>
        <name>D-dopa</name>
        <dbReference type="ChEBI" id="CHEBI:149689"/>
    </ligand>
</feature>
<dbReference type="GO" id="GO:0071949">
    <property type="term" value="F:FAD binding"/>
    <property type="evidence" value="ECO:0007669"/>
    <property type="project" value="InterPro"/>
</dbReference>
<gene>
    <name evidence="8" type="ORF">AYI69_g11104</name>
</gene>
<evidence type="ECO:0000256" key="5">
    <source>
        <dbReference type="ARBA" id="ARBA00023002"/>
    </source>
</evidence>
<dbReference type="OrthoDB" id="2015447at2759"/>
<dbReference type="PANTHER" id="PTHR11530">
    <property type="entry name" value="D-AMINO ACID OXIDASE"/>
    <property type="match status" value="1"/>
</dbReference>
<accession>A0A1R1X158</accession>
<dbReference type="GO" id="GO:0019478">
    <property type="term" value="P:D-amino acid catabolic process"/>
    <property type="evidence" value="ECO:0007669"/>
    <property type="project" value="TreeGrafter"/>
</dbReference>
<evidence type="ECO:0000313" key="9">
    <source>
        <dbReference type="Proteomes" id="UP000187429"/>
    </source>
</evidence>
<keyword evidence="9" id="KW-1185">Reference proteome</keyword>
<sequence length="406" mass="44060">MSSQYSSGKQLVVVAGAGVVGLSTALVMQQSGLYQVVLVSEHLVSVPASTDKVVARIKASNGSEFVFRDPATIPALEMASPYAGAHWRSLATNSDVLLQQCEKETFGKISALEKDNVTFDGRPIVTKLKGMDYYMQKPLETPWYFDFVSKLKIQKEGQDGADFPSGIELAVEYDTFVINSPLYCAYLYSEFIKSGGQFVKSKLSKLGDCEAVVSKLDLGSSKRIHAIINCTALGSKHLADINDSSMHPVRGQVIIVYAPQIKRTVTKLGGPAMRYVIPRGDGTVILGGTHLPHNFDTQVDNSTTAHILNETLDLTPELVPGYKPSCPNSIPKSHALQLLKKNILAVKVGFRPGRTGGVRLEKSAISGSLSNSNITVIHNYGHSGFGVQSSWGFANMAYRMLIPYKL</sequence>
<evidence type="ECO:0000256" key="3">
    <source>
        <dbReference type="ARBA" id="ARBA00022630"/>
    </source>
</evidence>
<proteinExistence type="inferred from homology"/>
<dbReference type="SUPFAM" id="SSF54373">
    <property type="entry name" value="FAD-linked reductases, C-terminal domain"/>
    <property type="match status" value="1"/>
</dbReference>
<dbReference type="InterPro" id="IPR006181">
    <property type="entry name" value="D-amino_acid_oxidase_CS"/>
</dbReference>
<dbReference type="SUPFAM" id="SSF51971">
    <property type="entry name" value="Nucleotide-binding domain"/>
    <property type="match status" value="1"/>
</dbReference>
<dbReference type="GO" id="GO:0003884">
    <property type="term" value="F:D-amino-acid oxidase activity"/>
    <property type="evidence" value="ECO:0007669"/>
    <property type="project" value="InterPro"/>
</dbReference>
<dbReference type="PIRSF" id="PIRSF000189">
    <property type="entry name" value="D-aa_oxidase"/>
    <property type="match status" value="1"/>
</dbReference>
<keyword evidence="3" id="KW-0285">Flavoprotein</keyword>
<comment type="caution">
    <text evidence="8">The sequence shown here is derived from an EMBL/GenBank/DDBJ whole genome shotgun (WGS) entry which is preliminary data.</text>
</comment>
<dbReference type="Pfam" id="PF01266">
    <property type="entry name" value="DAO"/>
    <property type="match status" value="1"/>
</dbReference>
<feature type="binding site" evidence="6">
    <location>
        <position position="384"/>
    </location>
    <ligand>
        <name>D-dopa</name>
        <dbReference type="ChEBI" id="CHEBI:149689"/>
    </ligand>
</feature>
<evidence type="ECO:0000256" key="2">
    <source>
        <dbReference type="ARBA" id="ARBA00006730"/>
    </source>
</evidence>
<keyword evidence="4 6" id="KW-0274">FAD</keyword>
<evidence type="ECO:0000256" key="6">
    <source>
        <dbReference type="PIRSR" id="PIRSR000189-1"/>
    </source>
</evidence>
<comment type="cofactor">
    <cofactor evidence="1 6">
        <name>FAD</name>
        <dbReference type="ChEBI" id="CHEBI:57692"/>
    </cofactor>
</comment>
<dbReference type="EMBL" id="LSSM01007419">
    <property type="protein sequence ID" value="OMJ08344.1"/>
    <property type="molecule type" value="Genomic_DNA"/>
</dbReference>